<proteinExistence type="predicted"/>
<evidence type="ECO:0000256" key="2">
    <source>
        <dbReference type="ARBA" id="ARBA00018426"/>
    </source>
</evidence>
<keyword evidence="9" id="KW-1185">Reference proteome</keyword>
<dbReference type="PANTHER" id="PTHR12196:SF2">
    <property type="entry name" value="DIPHTHINE--AMMONIA LIGASE"/>
    <property type="match status" value="1"/>
</dbReference>
<sequence length="807" mass="85818">MATTPAGPPGGLNVVALVSGGKDSFFSLLHCRANGHRVVALANLYPAGSNNSSGRGDGDGPPAAEDGDGGEETDLNSFMYQTVGHEVIPLYAEATGLPLYRQEIVGGAGSSGGRDYSAGEEGEGEDETESMVPLLRRVVTAHPEVDAVCAGAILSTYQRTRVESVALRLGLAPLAYLWKFPVLPAGLPGPGDDSRLLVDMADVGLEARIIKVASGGLDEGFLWEDVASLTGVDRLLRAMRRFGGAVPGSGAVIGEGGEFETLVIDGPVELFRKRIVVDAGDRSVVREGGGTAWLKVRKARVEEKNADDGKEYAQPRIPDLFDARFTGVLQGLHSSDDQGVQRASSLSPRSVLASYQSTGPSSLRQWRVVGDVLSAPSIEAETTSLVGNVRSLLNQASLLSTSIISTVIVLRRMADFPTINKIYGSLFTRPNPPSRITISCGDLLPPNCNIAVYLSVHHGLAPDMRQGLHVQSRSYWAPANIGPYSQAISVPISSLSPSDSTSATTSTASLVHIAGQIPLIPATMELAASSEPFEFSAALSLQHLWRIGTETGVQWWSSAVAYLPHSPADAASTRDRALLASRVWRAAHTWSPSDQEDDDEAGPDLWDRRHNPVYMSFAGDEANSQSRTLPDRSVLEAENGDDEAPIIPTFFAAEVQELPRQAGVEWHAHLGFARLDECSVRVIGGESEMMAFQHTIVSVDGTGLFIHTVLAVKMPGAEAEKMPVKVVLGELQTLYLARLAALVGMDVVKGLGDVAPTHVYVHTGAVGVAAGDVGLDGCPVIPCFSLWSGKGEELTAVAVYQEWLDRK</sequence>
<feature type="region of interest" description="Disordered" evidence="6">
    <location>
        <begin position="109"/>
        <end position="130"/>
    </location>
</feature>
<dbReference type="Gene3D" id="3.90.1490.10">
    <property type="entry name" value="putative n-type atp pyrophosphatase, domain 2"/>
    <property type="match status" value="1"/>
</dbReference>
<keyword evidence="8" id="KW-0378">Hydrolase</keyword>
<dbReference type="GO" id="GO:0017178">
    <property type="term" value="F:diphthine-ammonia ligase activity"/>
    <property type="evidence" value="ECO:0007669"/>
    <property type="project" value="UniProtKB-EC"/>
</dbReference>
<dbReference type="Proteomes" id="UP001174691">
    <property type="component" value="Unassembled WGS sequence"/>
</dbReference>
<evidence type="ECO:0000256" key="1">
    <source>
        <dbReference type="ARBA" id="ARBA00012089"/>
    </source>
</evidence>
<dbReference type="SUPFAM" id="SSF55298">
    <property type="entry name" value="YjgF-like"/>
    <property type="match status" value="2"/>
</dbReference>
<evidence type="ECO:0000256" key="4">
    <source>
        <dbReference type="ARBA" id="ARBA00031552"/>
    </source>
</evidence>
<dbReference type="EMBL" id="JANBVN010000078">
    <property type="protein sequence ID" value="KAJ9149616.1"/>
    <property type="molecule type" value="Genomic_DNA"/>
</dbReference>
<dbReference type="CDD" id="cd06156">
    <property type="entry name" value="eu_AANH_C_2"/>
    <property type="match status" value="1"/>
</dbReference>
<dbReference type="GO" id="GO:0017183">
    <property type="term" value="P:protein histidyl modification to diphthamide"/>
    <property type="evidence" value="ECO:0007669"/>
    <property type="project" value="TreeGrafter"/>
</dbReference>
<evidence type="ECO:0000259" key="7">
    <source>
        <dbReference type="Pfam" id="PF01902"/>
    </source>
</evidence>
<dbReference type="InterPro" id="IPR035959">
    <property type="entry name" value="RutC-like_sf"/>
</dbReference>
<protein>
    <recommendedName>
        <fullName evidence="2">Diphthine--ammonia ligase</fullName>
        <ecNumber evidence="1">6.3.1.14</ecNumber>
    </recommendedName>
    <alternativeName>
        <fullName evidence="3">Diphthamide synthase</fullName>
    </alternativeName>
    <alternativeName>
        <fullName evidence="4">Diphthamide synthetase</fullName>
    </alternativeName>
</protein>
<dbReference type="InterPro" id="IPR006175">
    <property type="entry name" value="YjgF/YER057c/UK114"/>
</dbReference>
<dbReference type="Pfam" id="PF01042">
    <property type="entry name" value="Ribonuc_L-PSP"/>
    <property type="match status" value="1"/>
</dbReference>
<dbReference type="Pfam" id="PF01902">
    <property type="entry name" value="Diphthami_syn_2"/>
    <property type="match status" value="1"/>
</dbReference>
<gene>
    <name evidence="8" type="ORF">NKR19_g5602</name>
</gene>
<dbReference type="NCBIfam" id="TIGR00290">
    <property type="entry name" value="MJ0570_dom"/>
    <property type="match status" value="1"/>
</dbReference>
<dbReference type="EC" id="6.3.1.14" evidence="1"/>
<organism evidence="8 9">
    <name type="scientific">Coniochaeta hoffmannii</name>
    <dbReference type="NCBI Taxonomy" id="91930"/>
    <lineage>
        <taxon>Eukaryota</taxon>
        <taxon>Fungi</taxon>
        <taxon>Dikarya</taxon>
        <taxon>Ascomycota</taxon>
        <taxon>Pezizomycotina</taxon>
        <taxon>Sordariomycetes</taxon>
        <taxon>Sordariomycetidae</taxon>
        <taxon>Coniochaetales</taxon>
        <taxon>Coniochaetaceae</taxon>
        <taxon>Coniochaeta</taxon>
    </lineage>
</organism>
<evidence type="ECO:0000313" key="9">
    <source>
        <dbReference type="Proteomes" id="UP001174691"/>
    </source>
</evidence>
<accession>A0AA38RJU0</accession>
<dbReference type="GO" id="GO:0016787">
    <property type="term" value="F:hydrolase activity"/>
    <property type="evidence" value="ECO:0007669"/>
    <property type="project" value="UniProtKB-KW"/>
</dbReference>
<dbReference type="InterPro" id="IPR030662">
    <property type="entry name" value="DPH6/MJ0570"/>
</dbReference>
<comment type="caution">
    <text evidence="8">The sequence shown here is derived from an EMBL/GenBank/DDBJ whole genome shotgun (WGS) entry which is preliminary data.</text>
</comment>
<dbReference type="Gene3D" id="3.30.1330.40">
    <property type="entry name" value="RutC-like"/>
    <property type="match status" value="2"/>
</dbReference>
<evidence type="ECO:0000313" key="8">
    <source>
        <dbReference type="EMBL" id="KAJ9149616.1"/>
    </source>
</evidence>
<dbReference type="InterPro" id="IPR002761">
    <property type="entry name" value="Diphthami_syn_dom"/>
</dbReference>
<feature type="region of interest" description="Disordered" evidence="6">
    <location>
        <begin position="49"/>
        <end position="75"/>
    </location>
</feature>
<dbReference type="AlphaFoldDB" id="A0AA38RJU0"/>
<evidence type="ECO:0000256" key="3">
    <source>
        <dbReference type="ARBA" id="ARBA00029814"/>
    </source>
</evidence>
<dbReference type="Gene3D" id="3.40.50.620">
    <property type="entry name" value="HUPs"/>
    <property type="match status" value="1"/>
</dbReference>
<comment type="catalytic activity">
    <reaction evidence="5">
        <text>diphthine-[translation elongation factor 2] + NH4(+) + ATP = diphthamide-[translation elongation factor 2] + AMP + diphosphate + H(+)</text>
        <dbReference type="Rhea" id="RHEA:19753"/>
        <dbReference type="Rhea" id="RHEA-COMP:10172"/>
        <dbReference type="Rhea" id="RHEA-COMP:10174"/>
        <dbReference type="ChEBI" id="CHEBI:15378"/>
        <dbReference type="ChEBI" id="CHEBI:16692"/>
        <dbReference type="ChEBI" id="CHEBI:28938"/>
        <dbReference type="ChEBI" id="CHEBI:30616"/>
        <dbReference type="ChEBI" id="CHEBI:33019"/>
        <dbReference type="ChEBI" id="CHEBI:82696"/>
        <dbReference type="ChEBI" id="CHEBI:456215"/>
        <dbReference type="EC" id="6.3.1.14"/>
    </reaction>
</comment>
<dbReference type="SUPFAM" id="SSF52402">
    <property type="entry name" value="Adenine nucleotide alpha hydrolases-like"/>
    <property type="match status" value="1"/>
</dbReference>
<feature type="compositionally biased region" description="Acidic residues" evidence="6">
    <location>
        <begin position="65"/>
        <end position="74"/>
    </location>
</feature>
<dbReference type="InterPro" id="IPR014729">
    <property type="entry name" value="Rossmann-like_a/b/a_fold"/>
</dbReference>
<reference evidence="8" key="1">
    <citation type="submission" date="2022-07" db="EMBL/GenBank/DDBJ databases">
        <title>Fungi with potential for degradation of polypropylene.</title>
        <authorList>
            <person name="Gostincar C."/>
        </authorList>
    </citation>
    <scope>NUCLEOTIDE SEQUENCE</scope>
    <source>
        <strain evidence="8">EXF-13287</strain>
    </source>
</reference>
<dbReference type="CDD" id="cd01994">
    <property type="entry name" value="AANH_PF0828-like"/>
    <property type="match status" value="1"/>
</dbReference>
<evidence type="ECO:0000256" key="5">
    <source>
        <dbReference type="ARBA" id="ARBA00048108"/>
    </source>
</evidence>
<dbReference type="PANTHER" id="PTHR12196">
    <property type="entry name" value="DOMAIN OF UNKNOWN FUNCTION 71 DUF71 -CONTAINING PROTEIN"/>
    <property type="match status" value="1"/>
</dbReference>
<feature type="domain" description="Diphthamide synthase" evidence="7">
    <location>
        <begin position="76"/>
        <end position="283"/>
    </location>
</feature>
<feature type="compositionally biased region" description="Acidic residues" evidence="6">
    <location>
        <begin position="118"/>
        <end position="129"/>
    </location>
</feature>
<evidence type="ECO:0000256" key="6">
    <source>
        <dbReference type="SAM" id="MobiDB-lite"/>
    </source>
</evidence>
<name>A0AA38RJU0_9PEZI</name>
<feature type="compositionally biased region" description="Low complexity" evidence="6">
    <location>
        <begin position="49"/>
        <end position="64"/>
    </location>
</feature>